<evidence type="ECO:0000313" key="3">
    <source>
        <dbReference type="Proteomes" id="UP000651057"/>
    </source>
</evidence>
<keyword evidence="1" id="KW-0812">Transmembrane</keyword>
<accession>A0A936ZYL1</accession>
<protein>
    <submittedName>
        <fullName evidence="2">Uncharacterized protein</fullName>
    </submittedName>
</protein>
<proteinExistence type="predicted"/>
<keyword evidence="3" id="KW-1185">Reference proteome</keyword>
<reference evidence="2" key="1">
    <citation type="submission" date="2021-01" db="EMBL/GenBank/DDBJ databases">
        <authorList>
            <person name="Zhong Y.L."/>
        </authorList>
    </citation>
    <scope>NUCLEOTIDE SEQUENCE</scope>
    <source>
        <strain evidence="2">KCTC 23302</strain>
    </source>
</reference>
<keyword evidence="1" id="KW-1133">Transmembrane helix</keyword>
<dbReference type="RefSeq" id="WP_201920326.1">
    <property type="nucleotide sequence ID" value="NZ_BAABAX010000003.1"/>
</dbReference>
<dbReference type="Proteomes" id="UP000651057">
    <property type="component" value="Unassembled WGS sequence"/>
</dbReference>
<gene>
    <name evidence="2" type="ORF">JJQ60_12495</name>
</gene>
<organism evidence="2 3">
    <name type="scientific">Aquimarina mytili</name>
    <dbReference type="NCBI Taxonomy" id="874423"/>
    <lineage>
        <taxon>Bacteria</taxon>
        <taxon>Pseudomonadati</taxon>
        <taxon>Bacteroidota</taxon>
        <taxon>Flavobacteriia</taxon>
        <taxon>Flavobacteriales</taxon>
        <taxon>Flavobacteriaceae</taxon>
        <taxon>Aquimarina</taxon>
    </lineage>
</organism>
<comment type="caution">
    <text evidence="2">The sequence shown here is derived from an EMBL/GenBank/DDBJ whole genome shotgun (WGS) entry which is preliminary data.</text>
</comment>
<evidence type="ECO:0000256" key="1">
    <source>
        <dbReference type="SAM" id="Phobius"/>
    </source>
</evidence>
<keyword evidence="1" id="KW-0472">Membrane</keyword>
<evidence type="ECO:0000313" key="2">
    <source>
        <dbReference type="EMBL" id="MBL0684338.1"/>
    </source>
</evidence>
<dbReference type="EMBL" id="JAERQJ010000004">
    <property type="protein sequence ID" value="MBL0684338.1"/>
    <property type="molecule type" value="Genomic_DNA"/>
</dbReference>
<feature type="transmembrane region" description="Helical" evidence="1">
    <location>
        <begin position="12"/>
        <end position="29"/>
    </location>
</feature>
<sequence>MNQNIKNVLEYSLGVVLVLVILVIGISLTNVLDELLWVLLSVILIPILGLVLSSSKNKKIGTGILFSFVPVIITLLVYVFIQLSQLH</sequence>
<dbReference type="AlphaFoldDB" id="A0A936ZYL1"/>
<name>A0A936ZYL1_9FLAO</name>
<feature type="transmembrane region" description="Helical" evidence="1">
    <location>
        <begin position="35"/>
        <end position="53"/>
    </location>
</feature>
<feature type="transmembrane region" description="Helical" evidence="1">
    <location>
        <begin position="60"/>
        <end position="81"/>
    </location>
</feature>